<dbReference type="Proteomes" id="UP000073485">
    <property type="component" value="Unassembled WGS sequence"/>
</dbReference>
<organism evidence="1 2">
    <name type="scientific">Streptococcus suis</name>
    <dbReference type="NCBI Taxonomy" id="1307"/>
    <lineage>
        <taxon>Bacteria</taxon>
        <taxon>Bacillati</taxon>
        <taxon>Bacillota</taxon>
        <taxon>Bacilli</taxon>
        <taxon>Lactobacillales</taxon>
        <taxon>Streptococcaceae</taxon>
        <taxon>Streptococcus</taxon>
    </lineage>
</organism>
<name>A0A0Z8FGI4_STRSU</name>
<sequence>MVNNVFSYQDRVNQIEEMLVGYTQLKQLADNSLIQISPNLIKTLESSLVVAIYSLSEQLLKYSIYSILEIEFEEARKTAKDKFILKHMPIENFPITPTLDRIKKEIKVYSSAFKLFLPVSCENYKNAYIELLNARHEFAHANNHTDNIDFSNALKFIEYLKLQYEEFEGQGYINKIRLLSELLAKFKKIDNYQGFENLYRSEESNMATLLGEIDEIYNSNVKYDIDYLNDIQDVLKDIYEAFQFINEDNFASDFSPLLERL</sequence>
<reference evidence="1 2" key="1">
    <citation type="submission" date="2016-02" db="EMBL/GenBank/DDBJ databases">
        <authorList>
            <consortium name="Pathogen Informatics"/>
        </authorList>
    </citation>
    <scope>NUCLEOTIDE SEQUENCE [LARGE SCALE GENOMIC DNA]</scope>
    <source>
        <strain evidence="1 2">LSS48</strain>
    </source>
</reference>
<dbReference type="PATRIC" id="fig|1307.475.peg.392"/>
<protein>
    <submittedName>
        <fullName evidence="1">Uncharacterized protein</fullName>
    </submittedName>
</protein>
<evidence type="ECO:0000313" key="2">
    <source>
        <dbReference type="Proteomes" id="UP000073485"/>
    </source>
</evidence>
<accession>A0A0Z8FGI4</accession>
<evidence type="ECO:0000313" key="1">
    <source>
        <dbReference type="EMBL" id="CYU79943.1"/>
    </source>
</evidence>
<proteinExistence type="predicted"/>
<dbReference type="EMBL" id="FIGO01000005">
    <property type="protein sequence ID" value="CYU79943.1"/>
    <property type="molecule type" value="Genomic_DNA"/>
</dbReference>
<gene>
    <name evidence="1" type="ORF">ERS132410_01088</name>
</gene>